<keyword evidence="6" id="KW-0418">Kinase</keyword>
<dbReference type="Gene3D" id="1.10.510.10">
    <property type="entry name" value="Transferase(Phosphotransferase) domain 1"/>
    <property type="match status" value="1"/>
</dbReference>
<dbReference type="GO" id="GO:0005524">
    <property type="term" value="F:ATP binding"/>
    <property type="evidence" value="ECO:0007669"/>
    <property type="project" value="UniProtKB-KW"/>
</dbReference>
<evidence type="ECO:0000256" key="4">
    <source>
        <dbReference type="SAM" id="SignalP"/>
    </source>
</evidence>
<keyword evidence="2" id="KW-0067">ATP-binding</keyword>
<dbReference type="Proteomes" id="UP000243975">
    <property type="component" value="Unassembled WGS sequence"/>
</dbReference>
<dbReference type="PANTHER" id="PTHR27007">
    <property type="match status" value="1"/>
</dbReference>
<keyword evidence="1" id="KW-0547">Nucleotide-binding</keyword>
<dbReference type="Gramene" id="KVH99524">
    <property type="protein sequence ID" value="KVH99524"/>
    <property type="gene ID" value="Ccrd_022241"/>
</dbReference>
<keyword evidence="3" id="KW-0812">Transmembrane</keyword>
<reference evidence="6 7" key="1">
    <citation type="journal article" date="2016" name="Sci. Rep.">
        <title>The genome sequence of the outbreeding globe artichoke constructed de novo incorporating a phase-aware low-pass sequencing strategy of F1 progeny.</title>
        <authorList>
            <person name="Scaglione D."/>
            <person name="Reyes-Chin-Wo S."/>
            <person name="Acquadro A."/>
            <person name="Froenicke L."/>
            <person name="Portis E."/>
            <person name="Beitel C."/>
            <person name="Tirone M."/>
            <person name="Mauro R."/>
            <person name="Lo Monaco A."/>
            <person name="Mauromicale G."/>
            <person name="Faccioli P."/>
            <person name="Cattivelli L."/>
            <person name="Rieseberg L."/>
            <person name="Michelmore R."/>
            <person name="Lanteri S."/>
        </authorList>
    </citation>
    <scope>NUCLEOTIDE SEQUENCE [LARGE SCALE GENOMIC DNA]</scope>
    <source>
        <strain evidence="6">2C</strain>
    </source>
</reference>
<name>A0A103XZ43_CYNCS</name>
<evidence type="ECO:0000259" key="5">
    <source>
        <dbReference type="Pfam" id="PF19160"/>
    </source>
</evidence>
<accession>A0A103XZ43</accession>
<evidence type="ECO:0000256" key="3">
    <source>
        <dbReference type="SAM" id="Phobius"/>
    </source>
</evidence>
<proteinExistence type="predicted"/>
<sequence length="337" mass="37226">MNFFLLLCLLILPSLSLSTNSTSCPIDFNYVNTFPWDTSACTATATATQNCCQTLRGLIGIGLADHLKKTSTFFLPNLQSSNSCLSDFQSHLSSVDVRQPFSDCLTTASEFVANPLNCAEIVTLSDWVKYAGPTTTLDSTCDEDLTGFLRCSSCLDAGMAVNARLVSLSQNSTKCFTFTALYVAGIVSSLGPEDIQTADCVLGIPLLKSRSNKRSKKTTIFAISGASVGVIMFLVVIFVYRKRNNNREQTAFHRDYVQNIRHRNLLPLRGFCATSNPMNGNEQFLVYNYMPNGSLHDHIFNKTTSNRRLSWPQRKSIILDGYLICTTGSNPLYFIAI</sequence>
<evidence type="ECO:0000256" key="2">
    <source>
        <dbReference type="ARBA" id="ARBA00022840"/>
    </source>
</evidence>
<keyword evidence="3" id="KW-1133">Transmembrane helix</keyword>
<keyword evidence="4" id="KW-0732">Signal</keyword>
<comment type="caution">
    <text evidence="6">The sequence shown here is derived from an EMBL/GenBank/DDBJ whole genome shotgun (WGS) entry which is preliminary data.</text>
</comment>
<dbReference type="SUPFAM" id="SSF56112">
    <property type="entry name" value="Protein kinase-like (PK-like)"/>
    <property type="match status" value="1"/>
</dbReference>
<evidence type="ECO:0000313" key="6">
    <source>
        <dbReference type="EMBL" id="KVH99524.1"/>
    </source>
</evidence>
<keyword evidence="7" id="KW-1185">Reference proteome</keyword>
<dbReference type="InterPro" id="IPR050528">
    <property type="entry name" value="L-type_Lectin-RKs"/>
</dbReference>
<protein>
    <submittedName>
        <fullName evidence="6">Protein kinase-like domain-containing protein</fullName>
    </submittedName>
</protein>
<evidence type="ECO:0000313" key="7">
    <source>
        <dbReference type="Proteomes" id="UP000243975"/>
    </source>
</evidence>
<keyword evidence="6" id="KW-0808">Transferase</keyword>
<dbReference type="AlphaFoldDB" id="A0A103XZ43"/>
<dbReference type="InterPro" id="IPR011009">
    <property type="entry name" value="Kinase-like_dom_sf"/>
</dbReference>
<feature type="chain" id="PRO_5007119230" evidence="4">
    <location>
        <begin position="19"/>
        <end position="337"/>
    </location>
</feature>
<dbReference type="Pfam" id="PF19160">
    <property type="entry name" value="SPARK"/>
    <property type="match status" value="1"/>
</dbReference>
<dbReference type="EMBL" id="LEKV01003457">
    <property type="protein sequence ID" value="KVH99524.1"/>
    <property type="molecule type" value="Genomic_DNA"/>
</dbReference>
<dbReference type="STRING" id="59895.A0A103XZ43"/>
<organism evidence="6 7">
    <name type="scientific">Cynara cardunculus var. scolymus</name>
    <name type="common">Globe artichoke</name>
    <name type="synonym">Cynara scolymus</name>
    <dbReference type="NCBI Taxonomy" id="59895"/>
    <lineage>
        <taxon>Eukaryota</taxon>
        <taxon>Viridiplantae</taxon>
        <taxon>Streptophyta</taxon>
        <taxon>Embryophyta</taxon>
        <taxon>Tracheophyta</taxon>
        <taxon>Spermatophyta</taxon>
        <taxon>Magnoliopsida</taxon>
        <taxon>eudicotyledons</taxon>
        <taxon>Gunneridae</taxon>
        <taxon>Pentapetalae</taxon>
        <taxon>asterids</taxon>
        <taxon>campanulids</taxon>
        <taxon>Asterales</taxon>
        <taxon>Asteraceae</taxon>
        <taxon>Carduoideae</taxon>
        <taxon>Cardueae</taxon>
        <taxon>Carduinae</taxon>
        <taxon>Cynara</taxon>
    </lineage>
</organism>
<dbReference type="OMA" id="ECHDIEN"/>
<gene>
    <name evidence="6" type="ORF">Ccrd_022241</name>
</gene>
<keyword evidence="3" id="KW-0472">Membrane</keyword>
<feature type="domain" description="SPARK" evidence="5">
    <location>
        <begin position="19"/>
        <end position="176"/>
    </location>
</feature>
<feature type="transmembrane region" description="Helical" evidence="3">
    <location>
        <begin position="220"/>
        <end position="240"/>
    </location>
</feature>
<dbReference type="GO" id="GO:0016301">
    <property type="term" value="F:kinase activity"/>
    <property type="evidence" value="ECO:0007669"/>
    <property type="project" value="UniProtKB-KW"/>
</dbReference>
<evidence type="ECO:0000256" key="1">
    <source>
        <dbReference type="ARBA" id="ARBA00022741"/>
    </source>
</evidence>
<dbReference type="InterPro" id="IPR043891">
    <property type="entry name" value="SPARK"/>
</dbReference>
<feature type="signal peptide" evidence="4">
    <location>
        <begin position="1"/>
        <end position="18"/>
    </location>
</feature>